<dbReference type="OrthoDB" id="9764016at2"/>
<dbReference type="GO" id="GO:0046872">
    <property type="term" value="F:metal ion binding"/>
    <property type="evidence" value="ECO:0007669"/>
    <property type="project" value="UniProtKB-KW"/>
</dbReference>
<keyword evidence="3" id="KW-0408">Iron</keyword>
<protein>
    <submittedName>
        <fullName evidence="5">Cupin</fullName>
    </submittedName>
</protein>
<reference evidence="5 6" key="1">
    <citation type="submission" date="2016-08" db="EMBL/GenBank/DDBJ databases">
        <title>Complete genome sequence of Streptomyces agglomeratus strain 6-3-2, a novel anti-MRSA actinomycete isolated from Wuli of Tebit, China.</title>
        <authorList>
            <person name="Chen X."/>
        </authorList>
    </citation>
    <scope>NUCLEOTIDE SEQUENCE [LARGE SCALE GENOMIC DNA]</scope>
    <source>
        <strain evidence="5 6">6-3-2</strain>
    </source>
</reference>
<sequence length="394" mass="42772">MIDSASWAQRLGGDTFLAQTCFRAHKVIRSNGNTSPSPLTWHDLNEITAAHRLEPPRMRLSRSGEAVPATAYSILRTNRRGVSWYQPQPAEFHARLAEGASLVIDAIDQIHPPVREAAAGLERFFRTPVQVNAYASWTAEEGFGTHWDDHDVVVLQLEGSKRWKIYGPTRQTPAWRDVEAPEAPTGEPIADIVLTTGDMLYLPRGWWHAVSADQGSASLHLTFGLATQTGAEFLGWLCDDLRASTTVRADVPRFGTSEERADYLDAVRKEVLAALGDPRVLDRWERSLDTTHPGLPRLSLPHLTAVPPQPGITVQLTAPRARIDQDDDAVTLSGAGNEWTFALPVAPALRLLADGMPITLGALAVESGLSIGQAAEVITALVMGQAVAVVGGSR</sequence>
<dbReference type="STRING" id="285458.BGM19_37255"/>
<evidence type="ECO:0000313" key="6">
    <source>
        <dbReference type="Proteomes" id="UP000095759"/>
    </source>
</evidence>
<organism evidence="5 6">
    <name type="scientific">Streptomyces agglomeratus</name>
    <dbReference type="NCBI Taxonomy" id="285458"/>
    <lineage>
        <taxon>Bacteria</taxon>
        <taxon>Bacillati</taxon>
        <taxon>Actinomycetota</taxon>
        <taxon>Actinomycetes</taxon>
        <taxon>Kitasatosporales</taxon>
        <taxon>Streptomycetaceae</taxon>
        <taxon>Streptomyces</taxon>
    </lineage>
</organism>
<dbReference type="SMART" id="SM00558">
    <property type="entry name" value="JmjC"/>
    <property type="match status" value="1"/>
</dbReference>
<dbReference type="Gene3D" id="2.60.120.650">
    <property type="entry name" value="Cupin"/>
    <property type="match status" value="1"/>
</dbReference>
<feature type="domain" description="JmjC" evidence="4">
    <location>
        <begin position="82"/>
        <end position="242"/>
    </location>
</feature>
<comment type="cofactor">
    <cofactor evidence="1">
        <name>Fe(2+)</name>
        <dbReference type="ChEBI" id="CHEBI:29033"/>
    </cofactor>
</comment>
<dbReference type="InterPro" id="IPR039994">
    <property type="entry name" value="NO66-like"/>
</dbReference>
<dbReference type="RefSeq" id="WP_069931066.1">
    <property type="nucleotide sequence ID" value="NZ_MEHI01000005.1"/>
</dbReference>
<evidence type="ECO:0000256" key="2">
    <source>
        <dbReference type="ARBA" id="ARBA00022723"/>
    </source>
</evidence>
<keyword evidence="2" id="KW-0479">Metal-binding</keyword>
<dbReference type="PROSITE" id="PS51184">
    <property type="entry name" value="JMJC"/>
    <property type="match status" value="1"/>
</dbReference>
<comment type="caution">
    <text evidence="5">The sequence shown here is derived from an EMBL/GenBank/DDBJ whole genome shotgun (WGS) entry which is preliminary data.</text>
</comment>
<dbReference type="SUPFAM" id="SSF51197">
    <property type="entry name" value="Clavaminate synthase-like"/>
    <property type="match status" value="1"/>
</dbReference>
<dbReference type="PANTHER" id="PTHR13096">
    <property type="entry name" value="MINA53 MYC INDUCED NUCLEAR ANTIGEN"/>
    <property type="match status" value="1"/>
</dbReference>
<dbReference type="Proteomes" id="UP000095759">
    <property type="component" value="Unassembled WGS sequence"/>
</dbReference>
<evidence type="ECO:0000259" key="4">
    <source>
        <dbReference type="PROSITE" id="PS51184"/>
    </source>
</evidence>
<keyword evidence="6" id="KW-1185">Reference proteome</keyword>
<dbReference type="PANTHER" id="PTHR13096:SF8">
    <property type="entry name" value="RIBOSOMAL OXYGENASE 1"/>
    <property type="match status" value="1"/>
</dbReference>
<name>A0A1E5NY78_9ACTN</name>
<evidence type="ECO:0000256" key="1">
    <source>
        <dbReference type="ARBA" id="ARBA00001954"/>
    </source>
</evidence>
<proteinExistence type="predicted"/>
<dbReference type="AlphaFoldDB" id="A0A1E5NY78"/>
<accession>A0A1E5NY78</accession>
<dbReference type="InterPro" id="IPR003347">
    <property type="entry name" value="JmjC_dom"/>
</dbReference>
<evidence type="ECO:0000313" key="5">
    <source>
        <dbReference type="EMBL" id="OEJ21258.1"/>
    </source>
</evidence>
<evidence type="ECO:0000256" key="3">
    <source>
        <dbReference type="ARBA" id="ARBA00023004"/>
    </source>
</evidence>
<dbReference type="Pfam" id="PF08007">
    <property type="entry name" value="JmjC_2"/>
    <property type="match status" value="1"/>
</dbReference>
<dbReference type="EMBL" id="MEHJ01000002">
    <property type="protein sequence ID" value="OEJ21258.1"/>
    <property type="molecule type" value="Genomic_DNA"/>
</dbReference>
<gene>
    <name evidence="5" type="ORF">AS594_37165</name>
</gene>